<organism evidence="2 3">
    <name type="scientific">Candidatus Nitrospira allomarina</name>
    <dbReference type="NCBI Taxonomy" id="3020900"/>
    <lineage>
        <taxon>Bacteria</taxon>
        <taxon>Pseudomonadati</taxon>
        <taxon>Nitrospirota</taxon>
        <taxon>Nitrospiria</taxon>
        <taxon>Nitrospirales</taxon>
        <taxon>Nitrospiraceae</taxon>
        <taxon>Nitrospira</taxon>
    </lineage>
</organism>
<feature type="region of interest" description="Disordered" evidence="1">
    <location>
        <begin position="58"/>
        <end position="82"/>
    </location>
</feature>
<dbReference type="KEGG" id="nall:PP769_06020"/>
<gene>
    <name evidence="2" type="ORF">PP769_06020</name>
</gene>
<evidence type="ECO:0000313" key="3">
    <source>
        <dbReference type="Proteomes" id="UP001302719"/>
    </source>
</evidence>
<dbReference type="RefSeq" id="WP_312646042.1">
    <property type="nucleotide sequence ID" value="NZ_CP116967.1"/>
</dbReference>
<proteinExistence type="predicted"/>
<reference evidence="2 3" key="1">
    <citation type="submission" date="2023-01" db="EMBL/GenBank/DDBJ databases">
        <title>Cultivation and genomic characterization of new, ubiquitous marine nitrite-oxidizing bacteria from the Nitrospirales.</title>
        <authorList>
            <person name="Mueller A.J."/>
            <person name="Daebeler A."/>
            <person name="Herbold C.W."/>
            <person name="Kirkegaard R.H."/>
            <person name="Daims H."/>
        </authorList>
    </citation>
    <scope>NUCLEOTIDE SEQUENCE [LARGE SCALE GENOMIC DNA]</scope>
    <source>
        <strain evidence="2 3">VA</strain>
    </source>
</reference>
<name>A0AA96GFJ7_9BACT</name>
<dbReference type="Proteomes" id="UP001302719">
    <property type="component" value="Chromosome"/>
</dbReference>
<protein>
    <submittedName>
        <fullName evidence="2">Uncharacterized protein</fullName>
    </submittedName>
</protein>
<accession>A0AA96GFJ7</accession>
<sequence>MQCPRCQGTMIVDHFVDMATSGEIWMPGWRCLMCGEVLDPLIEHHRHLQREHQEVVGAISGSAARPPSPISVKSRQANKRSF</sequence>
<evidence type="ECO:0000256" key="1">
    <source>
        <dbReference type="SAM" id="MobiDB-lite"/>
    </source>
</evidence>
<keyword evidence="3" id="KW-1185">Reference proteome</keyword>
<dbReference type="EMBL" id="CP116967">
    <property type="protein sequence ID" value="WNM59320.1"/>
    <property type="molecule type" value="Genomic_DNA"/>
</dbReference>
<evidence type="ECO:0000313" key="2">
    <source>
        <dbReference type="EMBL" id="WNM59320.1"/>
    </source>
</evidence>
<dbReference type="AlphaFoldDB" id="A0AA96GFJ7"/>